<name>A0A1B6VPC4_9PROT</name>
<dbReference type="OrthoDB" id="932750at2"/>
<evidence type="ECO:0000313" key="4">
    <source>
        <dbReference type="Proteomes" id="UP001156614"/>
    </source>
</evidence>
<keyword evidence="4" id="KW-1185">Reference proteome</keyword>
<sequence>MGEIHNLLERHGLHEARRQASLDGQLSRVCVDAAHEVLSDEALQIGITHSGFAMAALPHKKTEETVWEREGGGIKLLIESGLNDDKTPVGIPYGSMARMILLYLQTQAVKTQSREVELGSSMNAWLKVMGITVGGKTYNSVRDQAKRISQCRLTFFRVHNGAKMVSNGAFVRDAIFPIQEDENQPSFWREVVRLDESFYESLIDHPLPLREVAIRQISGKSKAIDTYIWLAYRLHILKEPVSISWYAFKGQFGPEYARMRDFKRDITGPLKLALSVYPEAHVDVDMEKGLILYPSPPPVPERRILGR</sequence>
<evidence type="ECO:0000313" key="2">
    <source>
        <dbReference type="EMBL" id="OAJ69071.1"/>
    </source>
</evidence>
<dbReference type="Proteomes" id="UP001156614">
    <property type="component" value="Unassembled WGS sequence"/>
</dbReference>
<protein>
    <submittedName>
        <fullName evidence="1">Plasmid encoded RepA protein</fullName>
    </submittedName>
    <submittedName>
        <fullName evidence="2">Plasmid replication initiator</fullName>
    </submittedName>
</protein>
<dbReference type="GeneID" id="89651839"/>
<dbReference type="PATRIC" id="fig|38307.3.peg.280"/>
<dbReference type="RefSeq" id="WP_016738647.1">
    <property type="nucleotide sequence ID" value="NZ_BEWM01000011.1"/>
</dbReference>
<accession>A0A1B6VPC4</accession>
<dbReference type="Pfam" id="PF04796">
    <property type="entry name" value="RepA_C"/>
    <property type="match status" value="1"/>
</dbReference>
<evidence type="ECO:0000313" key="3">
    <source>
        <dbReference type="Proteomes" id="UP000077786"/>
    </source>
</evidence>
<reference evidence="1" key="1">
    <citation type="journal article" date="2014" name="Int. J. Syst. Evol. Microbiol.">
        <title>Complete genome sequence of Corynebacterium casei LMG S-19264T (=DSM 44701T), isolated from a smear-ripened cheese.</title>
        <authorList>
            <consortium name="US DOE Joint Genome Institute (JGI-PGF)"/>
            <person name="Walter F."/>
            <person name="Albersmeier A."/>
            <person name="Kalinowski J."/>
            <person name="Ruckert C."/>
        </authorList>
    </citation>
    <scope>NUCLEOTIDE SEQUENCE</scope>
    <source>
        <strain evidence="1">NBRC 3267</strain>
    </source>
</reference>
<dbReference type="InterPro" id="IPR006881">
    <property type="entry name" value="RepA_C"/>
</dbReference>
<evidence type="ECO:0000313" key="1">
    <source>
        <dbReference type="EMBL" id="GLQ64337.1"/>
    </source>
</evidence>
<reference evidence="4" key="3">
    <citation type="journal article" date="2019" name="Int. J. Syst. Evol. Microbiol.">
        <title>The Global Catalogue of Microorganisms (GCM) 10K type strain sequencing project: providing services to taxonomists for standard genome sequencing and annotation.</title>
        <authorList>
            <consortium name="The Broad Institute Genomics Platform"/>
            <consortium name="The Broad Institute Genome Sequencing Center for Infectious Disease"/>
            <person name="Wu L."/>
            <person name="Ma J."/>
        </authorList>
    </citation>
    <scope>NUCLEOTIDE SEQUENCE [LARGE SCALE GENOMIC DNA]</scope>
    <source>
        <strain evidence="4">NBRC 3267</strain>
    </source>
</reference>
<dbReference type="EMBL" id="LUTU01000003">
    <property type="protein sequence ID" value="OAJ69071.1"/>
    <property type="molecule type" value="Genomic_DNA"/>
</dbReference>
<proteinExistence type="predicted"/>
<reference evidence="2 3" key="2">
    <citation type="submission" date="2016-03" db="EMBL/GenBank/DDBJ databases">
        <title>Draft genome sequence of Gluconobacter cerinus strain CECT 9110.</title>
        <authorList>
            <person name="Sainz F."/>
            <person name="Mas A."/>
            <person name="Torija M.J."/>
        </authorList>
    </citation>
    <scope>NUCLEOTIDE SEQUENCE [LARGE SCALE GENOMIC DNA]</scope>
    <source>
        <strain evidence="2 3">CECT 9110</strain>
    </source>
</reference>
<dbReference type="AlphaFoldDB" id="A0A1B6VPC4"/>
<organism evidence="2 3">
    <name type="scientific">Gluconobacter cerinus</name>
    <dbReference type="NCBI Taxonomy" id="38307"/>
    <lineage>
        <taxon>Bacteria</taxon>
        <taxon>Pseudomonadati</taxon>
        <taxon>Pseudomonadota</taxon>
        <taxon>Alphaproteobacteria</taxon>
        <taxon>Acetobacterales</taxon>
        <taxon>Acetobacteraceae</taxon>
        <taxon>Gluconobacter</taxon>
    </lineage>
</organism>
<reference evidence="1" key="4">
    <citation type="submission" date="2023-01" db="EMBL/GenBank/DDBJ databases">
        <title>Draft genome sequence of Gluconobacter cerinus strain NBRC 3267.</title>
        <authorList>
            <person name="Sun Q."/>
            <person name="Mori K."/>
        </authorList>
    </citation>
    <scope>NUCLEOTIDE SEQUENCE</scope>
    <source>
        <strain evidence="1">NBRC 3267</strain>
    </source>
</reference>
<dbReference type="EMBL" id="BSNU01000015">
    <property type="protein sequence ID" value="GLQ64337.1"/>
    <property type="molecule type" value="Genomic_DNA"/>
</dbReference>
<dbReference type="Proteomes" id="UP000077786">
    <property type="component" value="Unassembled WGS sequence"/>
</dbReference>
<gene>
    <name evidence="2" type="ORF">A0123_00267</name>
    <name evidence="1" type="ORF">GCM10007867_31840</name>
</gene>
<comment type="caution">
    <text evidence="2">The sequence shown here is derived from an EMBL/GenBank/DDBJ whole genome shotgun (WGS) entry which is preliminary data.</text>
</comment>